<gene>
    <name evidence="1" type="ORF">CC562_04765</name>
</gene>
<protein>
    <submittedName>
        <fullName evidence="1">Uncharacterized protein</fullName>
    </submittedName>
</protein>
<dbReference type="EMBL" id="AAMJKO010000003">
    <property type="protein sequence ID" value="EDH9737330.1"/>
    <property type="molecule type" value="Genomic_DNA"/>
</dbReference>
<dbReference type="AlphaFoldDB" id="A0A636CVH6"/>
<comment type="caution">
    <text evidence="1">The sequence shown here is derived from an EMBL/GenBank/DDBJ whole genome shotgun (WGS) entry which is preliminary data.</text>
</comment>
<evidence type="ECO:0000313" key="1">
    <source>
        <dbReference type="EMBL" id="EDH9737330.1"/>
    </source>
</evidence>
<reference evidence="1" key="1">
    <citation type="submission" date="2018-07" db="EMBL/GenBank/DDBJ databases">
        <authorList>
            <person name="Ashton P.M."/>
            <person name="Dallman T."/>
            <person name="Nair S."/>
            <person name="De Pinna E."/>
            <person name="Peters T."/>
            <person name="Grant K."/>
        </authorList>
    </citation>
    <scope>NUCLEOTIDE SEQUENCE</scope>
    <source>
        <strain evidence="1">361771</strain>
    </source>
</reference>
<name>A0A636CVH6_SALET</name>
<proteinExistence type="predicted"/>
<sequence length="117" mass="13267">MAVVQRREMPMIMALVIIPERLDNIMQFKINATDLDFIINIIDDLSVLNKLKKSKEHGEHLAKEKYPTGKYIINLSTDDVDCIVEQLSDFILISGIDSSGEINSTGMRIESIIDIFI</sequence>
<accession>A0A636CVH6</accession>
<organism evidence="1">
    <name type="scientific">Salmonella enterica subsp. enterica serovar Concord</name>
    <dbReference type="NCBI Taxonomy" id="483687"/>
    <lineage>
        <taxon>Bacteria</taxon>
        <taxon>Pseudomonadati</taxon>
        <taxon>Pseudomonadota</taxon>
        <taxon>Gammaproteobacteria</taxon>
        <taxon>Enterobacterales</taxon>
        <taxon>Enterobacteriaceae</taxon>
        <taxon>Salmonella</taxon>
    </lineage>
</organism>